<evidence type="ECO:0000256" key="12">
    <source>
        <dbReference type="ARBA" id="ARBA00056637"/>
    </source>
</evidence>
<dbReference type="PANTHER" id="PTHR42961">
    <property type="entry name" value="IRON-SULFUR PROTEIN NUBPL"/>
    <property type="match status" value="1"/>
</dbReference>
<keyword evidence="5" id="KW-0547">Nucleotide-binding</keyword>
<name>A0A7D9IC39_PARCT</name>
<evidence type="ECO:0000256" key="10">
    <source>
        <dbReference type="ARBA" id="ARBA00023128"/>
    </source>
</evidence>
<dbReference type="Proteomes" id="UP001152795">
    <property type="component" value="Unassembled WGS sequence"/>
</dbReference>
<accession>A0A7D9IC39</accession>
<keyword evidence="6" id="KW-0067">ATP-binding</keyword>
<keyword evidence="3" id="KW-0004">4Fe-4S</keyword>
<evidence type="ECO:0000256" key="5">
    <source>
        <dbReference type="ARBA" id="ARBA00022741"/>
    </source>
</evidence>
<dbReference type="GO" id="GO:0051539">
    <property type="term" value="F:4 iron, 4 sulfur cluster binding"/>
    <property type="evidence" value="ECO:0007669"/>
    <property type="project" value="UniProtKB-KW"/>
</dbReference>
<dbReference type="FunFam" id="3.40.50.300:FF:000709">
    <property type="entry name" value="Iron-sulfur protein NUBPL isoform X1"/>
    <property type="match status" value="1"/>
</dbReference>
<evidence type="ECO:0000256" key="3">
    <source>
        <dbReference type="ARBA" id="ARBA00022485"/>
    </source>
</evidence>
<keyword evidence="16" id="KW-1185">Reference proteome</keyword>
<evidence type="ECO:0000256" key="8">
    <source>
        <dbReference type="ARBA" id="ARBA00023004"/>
    </source>
</evidence>
<dbReference type="GO" id="GO:0016226">
    <property type="term" value="P:iron-sulfur cluster assembly"/>
    <property type="evidence" value="ECO:0007669"/>
    <property type="project" value="InterPro"/>
</dbReference>
<dbReference type="OrthoDB" id="1741334at2759"/>
<dbReference type="InterPro" id="IPR019591">
    <property type="entry name" value="Mrp/NBP35_ATP-bd"/>
</dbReference>
<keyword evidence="10" id="KW-0496">Mitochondrion</keyword>
<comment type="cofactor">
    <cofactor evidence="1">
        <name>[4Fe-4S] cluster</name>
        <dbReference type="ChEBI" id="CHEBI:49883"/>
    </cofactor>
</comment>
<gene>
    <name evidence="15" type="ORF">PACLA_8A061421</name>
</gene>
<dbReference type="InterPro" id="IPR027417">
    <property type="entry name" value="P-loop_NTPase"/>
</dbReference>
<keyword evidence="7" id="KW-0809">Transit peptide</keyword>
<evidence type="ECO:0000256" key="6">
    <source>
        <dbReference type="ARBA" id="ARBA00022840"/>
    </source>
</evidence>
<dbReference type="GO" id="GO:0005759">
    <property type="term" value="C:mitochondrial matrix"/>
    <property type="evidence" value="ECO:0007669"/>
    <property type="project" value="UniProtKB-ARBA"/>
</dbReference>
<evidence type="ECO:0000256" key="11">
    <source>
        <dbReference type="ARBA" id="ARBA00024036"/>
    </source>
</evidence>
<dbReference type="GO" id="GO:0046872">
    <property type="term" value="F:metal ion binding"/>
    <property type="evidence" value="ECO:0007669"/>
    <property type="project" value="UniProtKB-KW"/>
</dbReference>
<dbReference type="Gene3D" id="3.40.50.300">
    <property type="entry name" value="P-loop containing nucleotide triphosphate hydrolases"/>
    <property type="match status" value="1"/>
</dbReference>
<keyword evidence="4" id="KW-0479">Metal-binding</keyword>
<dbReference type="GO" id="GO:0140663">
    <property type="term" value="F:ATP-dependent FeS chaperone activity"/>
    <property type="evidence" value="ECO:0007669"/>
    <property type="project" value="InterPro"/>
</dbReference>
<comment type="similarity">
    <text evidence="11">Belongs to the Mrp/NBP35 ATP-binding proteins family.</text>
</comment>
<protein>
    <recommendedName>
        <fullName evidence="13">Iron-sulfur cluster transfer protein NUBPL</fullName>
    </recommendedName>
    <alternativeName>
        <fullName evidence="14">Nucleotide-binding protein-like</fullName>
    </alternativeName>
</protein>
<dbReference type="GO" id="GO:0032981">
    <property type="term" value="P:mitochondrial respiratory chain complex I assembly"/>
    <property type="evidence" value="ECO:0007669"/>
    <property type="project" value="TreeGrafter"/>
</dbReference>
<evidence type="ECO:0000256" key="1">
    <source>
        <dbReference type="ARBA" id="ARBA00001966"/>
    </source>
</evidence>
<evidence type="ECO:0000256" key="4">
    <source>
        <dbReference type="ARBA" id="ARBA00022723"/>
    </source>
</evidence>
<keyword evidence="8" id="KW-0408">Iron</keyword>
<keyword evidence="9" id="KW-0411">Iron-sulfur</keyword>
<comment type="function">
    <text evidence="12">Iron-sulfur cluster transfer protein involved in the assembly of the mitochondrial membrane respiratory chain NADH dehydrogenase (Complex I). May deliver one or more Fe-S clusters to complex I subunits.</text>
</comment>
<dbReference type="SUPFAM" id="SSF52540">
    <property type="entry name" value="P-loop containing nucleoside triphosphate hydrolases"/>
    <property type="match status" value="1"/>
</dbReference>
<dbReference type="InterPro" id="IPR044304">
    <property type="entry name" value="NUBPL-like"/>
</dbReference>
<organism evidence="15 16">
    <name type="scientific">Paramuricea clavata</name>
    <name type="common">Red gorgonian</name>
    <name type="synonym">Violescent sea-whip</name>
    <dbReference type="NCBI Taxonomy" id="317549"/>
    <lineage>
        <taxon>Eukaryota</taxon>
        <taxon>Metazoa</taxon>
        <taxon>Cnidaria</taxon>
        <taxon>Anthozoa</taxon>
        <taxon>Octocorallia</taxon>
        <taxon>Malacalcyonacea</taxon>
        <taxon>Plexauridae</taxon>
        <taxon>Paramuricea</taxon>
    </lineage>
</organism>
<dbReference type="InterPro" id="IPR033756">
    <property type="entry name" value="YlxH/NBP35"/>
</dbReference>
<dbReference type="Pfam" id="PF10609">
    <property type="entry name" value="ParA"/>
    <property type="match status" value="2"/>
</dbReference>
<dbReference type="PANTHER" id="PTHR42961:SF2">
    <property type="entry name" value="IRON-SULFUR PROTEIN NUBPL"/>
    <property type="match status" value="1"/>
</dbReference>
<reference evidence="15" key="1">
    <citation type="submission" date="2020-04" db="EMBL/GenBank/DDBJ databases">
        <authorList>
            <person name="Alioto T."/>
            <person name="Alioto T."/>
            <person name="Gomez Garrido J."/>
        </authorList>
    </citation>
    <scope>NUCLEOTIDE SEQUENCE</scope>
    <source>
        <strain evidence="15">A484AB</strain>
    </source>
</reference>
<dbReference type="AlphaFoldDB" id="A0A7D9IC39"/>
<dbReference type="CDD" id="cd02037">
    <property type="entry name" value="Mrp_NBP35"/>
    <property type="match status" value="1"/>
</dbReference>
<dbReference type="HAMAP" id="MF_02040">
    <property type="entry name" value="Mrp_NBP35"/>
    <property type="match status" value="1"/>
</dbReference>
<evidence type="ECO:0000256" key="9">
    <source>
        <dbReference type="ARBA" id="ARBA00023014"/>
    </source>
</evidence>
<comment type="caution">
    <text evidence="15">The sequence shown here is derived from an EMBL/GenBank/DDBJ whole genome shotgun (WGS) entry which is preliminary data.</text>
</comment>
<dbReference type="GO" id="GO:0005524">
    <property type="term" value="F:ATP binding"/>
    <property type="evidence" value="ECO:0007669"/>
    <property type="project" value="UniProtKB-KW"/>
</dbReference>
<sequence>MATTCRRFFKQFYFSRSNLTLLSTSNYRTREKNARISLSTHADPLGLRGSEGHSQPQMKTREERMFRGLPKRKPIEGVKDIVVVASGKGGVGKSTCAVNLALGLAAINKSKSVGLLDADIYGPSIPKMMNLSGNPELNQDNKMEPLKNYGISCMSMGFLVDEKSPIVWRGLMVMSALEKLLRQVNWGTLDLLVVDMPPGTGDTQLSVSQTVPLSGAVIVTTPQDIALLDARKGAEMFRKVHVPVLGVIENMSHYVCPKCNHKEFIFGENGGKTIAEDMNLEVLGIIVGGKTIAEDMNLEVLGNIPLHISIRETSDTGTPVTVCRPSSPEAMVYKRIAAKIASKLRW</sequence>
<evidence type="ECO:0000313" key="16">
    <source>
        <dbReference type="Proteomes" id="UP001152795"/>
    </source>
</evidence>
<comment type="subcellular location">
    <subcellularLocation>
        <location evidence="2">Mitochondrion</location>
    </subcellularLocation>
</comment>
<proteinExistence type="inferred from homology"/>
<evidence type="ECO:0000313" key="15">
    <source>
        <dbReference type="EMBL" id="CAB4003382.1"/>
    </source>
</evidence>
<evidence type="ECO:0000256" key="14">
    <source>
        <dbReference type="ARBA" id="ARBA00081370"/>
    </source>
</evidence>
<dbReference type="EMBL" id="CACRXK020004615">
    <property type="protein sequence ID" value="CAB4003382.1"/>
    <property type="molecule type" value="Genomic_DNA"/>
</dbReference>
<evidence type="ECO:0000256" key="13">
    <source>
        <dbReference type="ARBA" id="ARBA00069083"/>
    </source>
</evidence>
<evidence type="ECO:0000256" key="7">
    <source>
        <dbReference type="ARBA" id="ARBA00022946"/>
    </source>
</evidence>
<evidence type="ECO:0000256" key="2">
    <source>
        <dbReference type="ARBA" id="ARBA00004173"/>
    </source>
</evidence>